<name>A0ABP1NAN2_XYLVO</name>
<dbReference type="PRINTS" id="PR01042">
    <property type="entry name" value="TRNASYNTHASP"/>
</dbReference>
<dbReference type="InterPro" id="IPR006195">
    <property type="entry name" value="aa-tRNA-synth_II"/>
</dbReference>
<keyword evidence="7" id="KW-0030">Aminoacyl-tRNA synthetase</keyword>
<dbReference type="Pfam" id="PF00152">
    <property type="entry name" value="tRNA-synt_2"/>
    <property type="match status" value="1"/>
</dbReference>
<dbReference type="CDD" id="cd04318">
    <property type="entry name" value="EcAsnRS_like_N"/>
    <property type="match status" value="1"/>
</dbReference>
<dbReference type="InterPro" id="IPR004365">
    <property type="entry name" value="NA-bd_OB_tRNA"/>
</dbReference>
<evidence type="ECO:0000259" key="8">
    <source>
        <dbReference type="PROSITE" id="PS50862"/>
    </source>
</evidence>
<sequence length="472" mass="53862">MLLTTCFKFSRNLLSNLNFSKCNVHSMLQIYNDNFQTNVGRNVKVQGWIHGVRKMKNTIFIDIMDGSTPNMLQVIVPKSNKPNELSFGSSITAEGMLALAPNGRIELHASNIDVIGTCDVTDGYPFAPRKIYSEDYIRQYLHLRPRTRKFSSLLRLRDITSSAIDNYLRSRGFINIHTPILTSNDCEEAGEVFVVTPDSKSLVKSMKRENVAEEESYFNTKAFLTVSGQLHLEAVTRAFTKVYTFSPVFRAENNKSRLHLSEFRMLEAEIAFINNLDDIMDEVESLIKYVVKDVFEKGASDINAIGGREIEWLNDKFARITYNDAINILQNNADSTKNRITFGDSLSKEHELLLVKHYNNIPVFVTNWPKEMKPFYMKECNDDSSKVAAMDLLVPTAGEIVGGSIREDDYEKLKSKLPLTSDLAWYLELRKYGNVPTGGFGMGFERFLQYIFDIPNIKDTLPFPRWPHNCSL</sequence>
<dbReference type="Pfam" id="PF01336">
    <property type="entry name" value="tRNA_anti-codon"/>
    <property type="match status" value="1"/>
</dbReference>
<organism evidence="9 10">
    <name type="scientific">Xylocopa violacea</name>
    <name type="common">Violet carpenter bee</name>
    <name type="synonym">Apis violacea</name>
    <dbReference type="NCBI Taxonomy" id="135666"/>
    <lineage>
        <taxon>Eukaryota</taxon>
        <taxon>Metazoa</taxon>
        <taxon>Ecdysozoa</taxon>
        <taxon>Arthropoda</taxon>
        <taxon>Hexapoda</taxon>
        <taxon>Insecta</taxon>
        <taxon>Pterygota</taxon>
        <taxon>Neoptera</taxon>
        <taxon>Endopterygota</taxon>
        <taxon>Hymenoptera</taxon>
        <taxon>Apocrita</taxon>
        <taxon>Aculeata</taxon>
        <taxon>Apoidea</taxon>
        <taxon>Anthophila</taxon>
        <taxon>Apidae</taxon>
        <taxon>Xylocopa</taxon>
        <taxon>Xylocopa</taxon>
    </lineage>
</organism>
<dbReference type="CDD" id="cd00776">
    <property type="entry name" value="AsxRS_core"/>
    <property type="match status" value="1"/>
</dbReference>
<dbReference type="NCBIfam" id="TIGR00457">
    <property type="entry name" value="asnS"/>
    <property type="match status" value="1"/>
</dbReference>
<dbReference type="InterPro" id="IPR002312">
    <property type="entry name" value="Asp/Asn-tRNA-synth_IIb"/>
</dbReference>
<feature type="domain" description="Aminoacyl-transfer RNA synthetases class-II family profile" evidence="8">
    <location>
        <begin position="162"/>
        <end position="462"/>
    </location>
</feature>
<dbReference type="InterPro" id="IPR004522">
    <property type="entry name" value="Asn-tRNA-ligase"/>
</dbReference>
<evidence type="ECO:0000256" key="5">
    <source>
        <dbReference type="ARBA" id="ARBA00022840"/>
    </source>
</evidence>
<dbReference type="InterPro" id="IPR004364">
    <property type="entry name" value="Aa-tRNA-synt_II"/>
</dbReference>
<evidence type="ECO:0000256" key="4">
    <source>
        <dbReference type="ARBA" id="ARBA00022741"/>
    </source>
</evidence>
<evidence type="ECO:0000256" key="1">
    <source>
        <dbReference type="ARBA" id="ARBA00008226"/>
    </source>
</evidence>
<evidence type="ECO:0000313" key="10">
    <source>
        <dbReference type="Proteomes" id="UP001642520"/>
    </source>
</evidence>
<dbReference type="PROSITE" id="PS50862">
    <property type="entry name" value="AA_TRNA_LIGASE_II"/>
    <property type="match status" value="1"/>
</dbReference>
<dbReference type="Gene3D" id="3.30.930.10">
    <property type="entry name" value="Bira Bifunctional Protein, Domain 2"/>
    <property type="match status" value="1"/>
</dbReference>
<dbReference type="Proteomes" id="UP001642520">
    <property type="component" value="Unassembled WGS sequence"/>
</dbReference>
<dbReference type="PANTHER" id="PTHR22594">
    <property type="entry name" value="ASPARTYL/LYSYL-TRNA SYNTHETASE"/>
    <property type="match status" value="1"/>
</dbReference>
<dbReference type="PANTHER" id="PTHR22594:SF34">
    <property type="entry name" value="ASPARAGINE--TRNA LIGASE, MITOCHONDRIAL-RELATED"/>
    <property type="match status" value="1"/>
</dbReference>
<dbReference type="InterPro" id="IPR045864">
    <property type="entry name" value="aa-tRNA-synth_II/BPL/LPL"/>
</dbReference>
<evidence type="ECO:0000313" key="9">
    <source>
        <dbReference type="EMBL" id="CAL7936989.1"/>
    </source>
</evidence>
<keyword evidence="3" id="KW-0436">Ligase</keyword>
<accession>A0ABP1NAN2</accession>
<evidence type="ECO:0000256" key="6">
    <source>
        <dbReference type="ARBA" id="ARBA00022917"/>
    </source>
</evidence>
<dbReference type="InterPro" id="IPR012340">
    <property type="entry name" value="NA-bd_OB-fold"/>
</dbReference>
<comment type="caution">
    <text evidence="9">The sequence shown here is derived from an EMBL/GenBank/DDBJ whole genome shotgun (WGS) entry which is preliminary data.</text>
</comment>
<gene>
    <name evidence="9" type="ORF">XYLVIOL_LOCUS2484</name>
</gene>
<dbReference type="EMBL" id="CAXAJV020001287">
    <property type="protein sequence ID" value="CAL7936989.1"/>
    <property type="molecule type" value="Genomic_DNA"/>
</dbReference>
<keyword evidence="4" id="KW-0547">Nucleotide-binding</keyword>
<proteinExistence type="inferred from homology"/>
<evidence type="ECO:0000256" key="2">
    <source>
        <dbReference type="ARBA" id="ARBA00012816"/>
    </source>
</evidence>
<dbReference type="EC" id="6.1.1.22" evidence="2"/>
<keyword evidence="10" id="KW-1185">Reference proteome</keyword>
<dbReference type="SUPFAM" id="SSF50249">
    <property type="entry name" value="Nucleic acid-binding proteins"/>
    <property type="match status" value="1"/>
</dbReference>
<protein>
    <recommendedName>
        <fullName evidence="2">asparagine--tRNA ligase</fullName>
        <ecNumber evidence="2">6.1.1.22</ecNumber>
    </recommendedName>
</protein>
<dbReference type="SUPFAM" id="SSF55681">
    <property type="entry name" value="Class II aaRS and biotin synthetases"/>
    <property type="match status" value="1"/>
</dbReference>
<comment type="similarity">
    <text evidence="1">Belongs to the class-II aminoacyl-tRNA synthetase family.</text>
</comment>
<keyword evidence="6" id="KW-0648">Protein biosynthesis</keyword>
<evidence type="ECO:0000256" key="3">
    <source>
        <dbReference type="ARBA" id="ARBA00022598"/>
    </source>
</evidence>
<dbReference type="Gene3D" id="2.40.50.140">
    <property type="entry name" value="Nucleic acid-binding proteins"/>
    <property type="match status" value="1"/>
</dbReference>
<keyword evidence="5" id="KW-0067">ATP-binding</keyword>
<dbReference type="NCBIfam" id="NF003037">
    <property type="entry name" value="PRK03932.1"/>
    <property type="match status" value="1"/>
</dbReference>
<reference evidence="9 10" key="1">
    <citation type="submission" date="2024-08" db="EMBL/GenBank/DDBJ databases">
        <authorList>
            <person name="Will J Nash"/>
            <person name="Angela Man"/>
            <person name="Seanna McTaggart"/>
            <person name="Kendall Baker"/>
            <person name="Tom Barker"/>
            <person name="Leah Catchpole"/>
            <person name="Alex Durrant"/>
            <person name="Karim Gharbi"/>
            <person name="Naomi Irish"/>
            <person name="Gemy Kaithakottil"/>
            <person name="Debby Ku"/>
            <person name="Aaliyah Providence"/>
            <person name="Felix Shaw"/>
            <person name="David Swarbreck"/>
            <person name="Chris Watkins"/>
            <person name="Ann M. McCartney"/>
            <person name="Giulio Formenti"/>
            <person name="Alice Mouton"/>
            <person name="Noel Vella"/>
            <person name="Bjorn M von Reumont"/>
            <person name="Adriana Vella"/>
            <person name="Wilfried Haerty"/>
        </authorList>
    </citation>
    <scope>NUCLEOTIDE SEQUENCE [LARGE SCALE GENOMIC DNA]</scope>
</reference>
<evidence type="ECO:0000256" key="7">
    <source>
        <dbReference type="ARBA" id="ARBA00023146"/>
    </source>
</evidence>